<sequence>MLHKNFDHVVERLLLFLTGKSFPKDQQISIATQFYTETIEVKQLKVLKNTGRVKPSSIADRLAEITEDAKIGDKFGDSWDTHWFLIDIEVPESWVNEEQEVHLVWNGACEGALYNIDGTKLIQAFTENVREKYVIKRQGVKNDLTDLNVNKTGSQNKVQYLLEMACNEMFGNFIDGFGSIQDLKKQYPLRKCEVGLFNRDAWDLYYNFELLRDAAMEFEKTQSNRAYECMMFANQIMNECYPPFKDKDMIRNALKKTNDFIASRKNNDSQHVVYAVGHCHIDTAWLWPYAETKRKIARSWSTQMELMRQYKGFNFCASQASQYWWLKQNYPEVFERVKEAVKEGRFEPVGGTWVELDGNVPSAESMVRQFLYGQRFLKEEFGKEANVFFMPDTFGYSPQLPQIMKSAGIEYFLTQKLSWSVFNKFPHSTFYWRGIDGTEVLTHFPPADTYNSNGSIKEVLMSQTNFKEKGRSNSSLLLFGDGDGGGGPQIEHIERLERLQDFEGCPKVKFSTVRNFFEQLESDSKNLMKWEGELYLELHNGTYTSMSDNKRYNREMEVILRDLEIISTYAAFLNEDFKYDVEAIREMWHVFLIDQFHDVLPGTSIGMVYDDTKLNFQNLKAKSLELKSKAFEAIAQGLLGSNKVLEVKEYRPYYDDNLGIQNDNQVALVINSLPFDRFHSISNKSADAEQQGHIMIQGMGMQLVDLNLLSKARSTSTLTMEQKGDQYEINSRFYKILIRNDGRITSWQDKRTKNYHRELCRQGDTLNNLVLHQDVPFFWDAWDVMHHTFETCLNLLANKCEVELQSESAVKLNFTYEIVYDGKVTSTIKQTVAFFNDTARVDFITRVQWREAKKLLKAYFPVDIRSDYATFDIQNGTIRRQTHGNTSWDQAKYEVFGHKFCDISEAKFGLAILNNCKYGYSVRDNNIGLSLLKAPKFPNHLADMCEGENDYKEFIYSALPHDRLLEDSNVFSEAQALNTPLKVAILEKSQDQDEHLDFQSQISNLKFIEIDQQNVLINAFKKAEDQEFYVLRLGEDRGEQVAANVKFGQILGIKKVVQIDSLEKLESLSLEQSKFPYEFNQETGELKVTLRAYKIASFAVYDKI</sequence>
<dbReference type="GO" id="GO:0030246">
    <property type="term" value="F:carbohydrate binding"/>
    <property type="evidence" value="ECO:0007669"/>
    <property type="project" value="InterPro"/>
</dbReference>
<dbReference type="Proteomes" id="UP000039865">
    <property type="component" value="Unassembled WGS sequence"/>
</dbReference>
<evidence type="ECO:0000313" key="9">
    <source>
        <dbReference type="Proteomes" id="UP000039865"/>
    </source>
</evidence>
<dbReference type="GO" id="GO:0009313">
    <property type="term" value="P:oligosaccharide catabolic process"/>
    <property type="evidence" value="ECO:0007669"/>
    <property type="project" value="TreeGrafter"/>
</dbReference>
<evidence type="ECO:0000256" key="2">
    <source>
        <dbReference type="ARBA" id="ARBA00009792"/>
    </source>
</evidence>
<dbReference type="SUPFAM" id="SSF88713">
    <property type="entry name" value="Glycoside hydrolase/deacetylase"/>
    <property type="match status" value="1"/>
</dbReference>
<keyword evidence="9" id="KW-1185">Reference proteome</keyword>
<dbReference type="Pfam" id="PF17677">
    <property type="entry name" value="Glyco_hydro38C2"/>
    <property type="match status" value="1"/>
</dbReference>
<dbReference type="GO" id="GO:0004559">
    <property type="term" value="F:alpha-mannosidase activity"/>
    <property type="evidence" value="ECO:0007669"/>
    <property type="project" value="UniProtKB-EC"/>
</dbReference>
<dbReference type="PANTHER" id="PTHR46017:SF1">
    <property type="entry name" value="ALPHA-MANNOSIDASE 2C1"/>
    <property type="match status" value="1"/>
</dbReference>
<keyword evidence="6" id="KW-0326">Glycosidase</keyword>
<protein>
    <recommendedName>
        <fullName evidence="3">alpha-mannosidase</fullName>
        <ecNumber evidence="3">3.2.1.24</ecNumber>
    </recommendedName>
</protein>
<dbReference type="InterPro" id="IPR037094">
    <property type="entry name" value="Glyco_hydro_38_cen_sf"/>
</dbReference>
<dbReference type="InterPro" id="IPR028995">
    <property type="entry name" value="Glyco_hydro_57/38_cen_sf"/>
</dbReference>
<dbReference type="InterPro" id="IPR041147">
    <property type="entry name" value="GH38_C"/>
</dbReference>
<reference evidence="8 9" key="1">
    <citation type="submission" date="2014-06" db="EMBL/GenBank/DDBJ databases">
        <authorList>
            <person name="Swart Estienne"/>
        </authorList>
    </citation>
    <scope>NUCLEOTIDE SEQUENCE [LARGE SCALE GENOMIC DNA]</scope>
    <source>
        <strain evidence="8 9">130c</strain>
    </source>
</reference>
<proteinExistence type="inferred from homology"/>
<dbReference type="GO" id="GO:0006013">
    <property type="term" value="P:mannose metabolic process"/>
    <property type="evidence" value="ECO:0007669"/>
    <property type="project" value="InterPro"/>
</dbReference>
<organism evidence="8 9">
    <name type="scientific">Stylonychia lemnae</name>
    <name type="common">Ciliate</name>
    <dbReference type="NCBI Taxonomy" id="5949"/>
    <lineage>
        <taxon>Eukaryota</taxon>
        <taxon>Sar</taxon>
        <taxon>Alveolata</taxon>
        <taxon>Ciliophora</taxon>
        <taxon>Intramacronucleata</taxon>
        <taxon>Spirotrichea</taxon>
        <taxon>Stichotrichia</taxon>
        <taxon>Sporadotrichida</taxon>
        <taxon>Oxytrichidae</taxon>
        <taxon>Stylonychinae</taxon>
        <taxon>Stylonychia</taxon>
    </lineage>
</organism>
<comment type="catalytic activity">
    <reaction evidence="1">
        <text>Hydrolysis of terminal, non-reducing alpha-D-mannose residues in alpha-D-mannosides.</text>
        <dbReference type="EC" id="3.2.1.24"/>
    </reaction>
</comment>
<keyword evidence="5" id="KW-0378">Hydrolase</keyword>
<dbReference type="Gene3D" id="1.20.1270.50">
    <property type="entry name" value="Glycoside hydrolase family 38, central domain"/>
    <property type="match status" value="1"/>
</dbReference>
<dbReference type="PANTHER" id="PTHR46017">
    <property type="entry name" value="ALPHA-MANNOSIDASE 2C1"/>
    <property type="match status" value="1"/>
</dbReference>
<evidence type="ECO:0000313" key="8">
    <source>
        <dbReference type="EMBL" id="CDW90476.1"/>
    </source>
</evidence>
<name>A0A078B8F5_STYLE</name>
<evidence type="ECO:0000256" key="5">
    <source>
        <dbReference type="ARBA" id="ARBA00022801"/>
    </source>
</evidence>
<dbReference type="InterPro" id="IPR011682">
    <property type="entry name" value="Glyco_hydro_38_C"/>
</dbReference>
<dbReference type="AlphaFoldDB" id="A0A078B8F5"/>
<accession>A0A078B8F5</accession>
<dbReference type="EMBL" id="CCKQ01018507">
    <property type="protein sequence ID" value="CDW90476.1"/>
    <property type="molecule type" value="Genomic_DNA"/>
</dbReference>
<dbReference type="InParanoid" id="A0A078B8F5"/>
<dbReference type="SUPFAM" id="SSF74650">
    <property type="entry name" value="Galactose mutarotase-like"/>
    <property type="match status" value="1"/>
</dbReference>
<dbReference type="GO" id="GO:0046872">
    <property type="term" value="F:metal ion binding"/>
    <property type="evidence" value="ECO:0007669"/>
    <property type="project" value="UniProtKB-KW"/>
</dbReference>
<dbReference type="Gene3D" id="3.20.110.10">
    <property type="entry name" value="Glycoside hydrolase 38, N terminal domain"/>
    <property type="match status" value="1"/>
</dbReference>
<dbReference type="FunFam" id="3.20.110.10:FF:000002">
    <property type="entry name" value="alpha-mannosidase 2C1 isoform X1"/>
    <property type="match status" value="1"/>
</dbReference>
<evidence type="ECO:0000256" key="4">
    <source>
        <dbReference type="ARBA" id="ARBA00022723"/>
    </source>
</evidence>
<dbReference type="SMART" id="SM00872">
    <property type="entry name" value="Alpha-mann_mid"/>
    <property type="match status" value="1"/>
</dbReference>
<gene>
    <name evidence="8" type="primary">Contig3019.g3229</name>
    <name evidence="8" type="ORF">STYLEM_19620</name>
</gene>
<dbReference type="InterPro" id="IPR011013">
    <property type="entry name" value="Gal_mutarotase_sf_dom"/>
</dbReference>
<evidence type="ECO:0000256" key="3">
    <source>
        <dbReference type="ARBA" id="ARBA00012752"/>
    </source>
</evidence>
<dbReference type="SUPFAM" id="SSF88688">
    <property type="entry name" value="Families 57/38 glycoside transferase middle domain"/>
    <property type="match status" value="1"/>
</dbReference>
<dbReference type="Pfam" id="PF22907">
    <property type="entry name" value="Ams1-like_1st"/>
    <property type="match status" value="1"/>
</dbReference>
<dbReference type="InterPro" id="IPR000602">
    <property type="entry name" value="Glyco_hydro_38_N"/>
</dbReference>
<dbReference type="InterPro" id="IPR011330">
    <property type="entry name" value="Glyco_hydro/deAcase_b/a-brl"/>
</dbReference>
<dbReference type="Pfam" id="PF09261">
    <property type="entry name" value="Alpha-mann_mid"/>
    <property type="match status" value="1"/>
</dbReference>
<dbReference type="Pfam" id="PF01074">
    <property type="entry name" value="Glyco_hydro_38N"/>
    <property type="match status" value="1"/>
</dbReference>
<dbReference type="Pfam" id="PF07748">
    <property type="entry name" value="Glyco_hydro_38C"/>
    <property type="match status" value="1"/>
</dbReference>
<dbReference type="EC" id="3.2.1.24" evidence="3"/>
<dbReference type="OMA" id="GQYWDAW"/>
<keyword evidence="4" id="KW-0479">Metal-binding</keyword>
<evidence type="ECO:0000256" key="6">
    <source>
        <dbReference type="ARBA" id="ARBA00023295"/>
    </source>
</evidence>
<dbReference type="OrthoDB" id="10261055at2759"/>
<evidence type="ECO:0000259" key="7">
    <source>
        <dbReference type="SMART" id="SM00872"/>
    </source>
</evidence>
<dbReference type="FunFam" id="1.20.1270.50:FF:000004">
    <property type="entry name" value="alpha-mannosidase 2C1 isoform X1"/>
    <property type="match status" value="1"/>
</dbReference>
<evidence type="ECO:0000256" key="1">
    <source>
        <dbReference type="ARBA" id="ARBA00000365"/>
    </source>
</evidence>
<feature type="domain" description="Glycoside hydrolase family 38 central" evidence="7">
    <location>
        <begin position="537"/>
        <end position="616"/>
    </location>
</feature>
<dbReference type="InterPro" id="IPR027291">
    <property type="entry name" value="Glyco_hydro_38_N_sf"/>
</dbReference>
<dbReference type="InterPro" id="IPR054723">
    <property type="entry name" value="Ams1-like_N"/>
</dbReference>
<dbReference type="Gene3D" id="2.70.98.30">
    <property type="entry name" value="Golgi alpha-mannosidase II, domain 4"/>
    <property type="match status" value="1"/>
</dbReference>
<comment type="similarity">
    <text evidence="2">Belongs to the glycosyl hydrolase 38 family.</text>
</comment>
<dbReference type="InterPro" id="IPR015341">
    <property type="entry name" value="Glyco_hydro_38_cen"/>
</dbReference>